<evidence type="ECO:0000256" key="3">
    <source>
        <dbReference type="ARBA" id="ARBA00022448"/>
    </source>
</evidence>
<dbReference type="Pfam" id="PF01032">
    <property type="entry name" value="FecCD"/>
    <property type="match status" value="2"/>
</dbReference>
<feature type="transmembrane region" description="Helical" evidence="8">
    <location>
        <begin position="632"/>
        <end position="654"/>
    </location>
</feature>
<name>A0A952FI99_9PROT</name>
<feature type="transmembrane region" description="Helical" evidence="8">
    <location>
        <begin position="447"/>
        <end position="466"/>
    </location>
</feature>
<keyword evidence="7 8" id="KW-0472">Membrane</keyword>
<evidence type="ECO:0000256" key="7">
    <source>
        <dbReference type="ARBA" id="ARBA00023136"/>
    </source>
</evidence>
<feature type="transmembrane region" description="Helical" evidence="8">
    <location>
        <begin position="280"/>
        <end position="301"/>
    </location>
</feature>
<dbReference type="InterPro" id="IPR000522">
    <property type="entry name" value="ABC_transptr_permease_BtuC"/>
</dbReference>
<evidence type="ECO:0000256" key="1">
    <source>
        <dbReference type="ARBA" id="ARBA00004651"/>
    </source>
</evidence>
<feature type="transmembrane region" description="Helical" evidence="8">
    <location>
        <begin position="147"/>
        <end position="170"/>
    </location>
</feature>
<dbReference type="EMBL" id="JAEKLZ010000163">
    <property type="protein sequence ID" value="MBW8725193.1"/>
    <property type="molecule type" value="Genomic_DNA"/>
</dbReference>
<sequence>MTAVALPAPAWRGWPAALLVAAALVLTLWSAAALLPPGLWLAAAWAPDLTDPGQLLFRHAFLPRLAVSWLAGAALGLAGTIFQQVLRNPLAEPTTLGTSAGAGLALAAAGLYAPALLAQGREAVALAGAALATAAVFGLAGRRLAPVTLILAGLVVSLTCGSAGALLVLLHREYMTELFVWQSGSLVQTGDATALSLLPRLAAAGVLAALLARPLALLELEDAGAAGLGLSPARTRLAGLAVAVGLSAAVVAAVGVIGFVGLAAPAAARLCGARTLRQRMAVAPLAGALLLWLADQLALHAPFAEEIPAGTVTALLGAPLLLALLPRLRLAGTSAAPAAPLRDRTGRPGLRLTLGLALLLAAAAVALLFGRNADGWGWATNLSALLPLRAPRVATALAAGAVLGMAGTLLQRMTGNPMAAPEMLGISAGASTGVVLLLLAVPGFDRGATLAAAAAGALATLAVLLLIARRPSAAPERLLLAGVALATMFSGLAAVVLAGDDPRVDRLLAWMSGSTYHAGLPEAAVAAMAAVAMLALAPLTARWLEILPLGPTPARALGLDPARARLALLPLVALPVAAATLAIGPLSFVGLMAPHMARLAGFRRALPQLLASALAGALILLVADWLGRTLIFPWQVPAGLLATFIGGPYLLWLLRRGG</sequence>
<dbReference type="GO" id="GO:0033214">
    <property type="term" value="P:siderophore-iron import into cell"/>
    <property type="evidence" value="ECO:0007669"/>
    <property type="project" value="TreeGrafter"/>
</dbReference>
<keyword evidence="3" id="KW-0813">Transport</keyword>
<evidence type="ECO:0000256" key="8">
    <source>
        <dbReference type="SAM" id="Phobius"/>
    </source>
</evidence>
<feature type="transmembrane region" description="Helical" evidence="8">
    <location>
        <begin position="307"/>
        <end position="328"/>
    </location>
</feature>
<keyword evidence="4" id="KW-1003">Cell membrane</keyword>
<dbReference type="SUPFAM" id="SSF81345">
    <property type="entry name" value="ABC transporter involved in vitamin B12 uptake, BtuC"/>
    <property type="match status" value="2"/>
</dbReference>
<keyword evidence="6 8" id="KW-1133">Transmembrane helix</keyword>
<feature type="transmembrane region" description="Helical" evidence="8">
    <location>
        <begin position="390"/>
        <end position="410"/>
    </location>
</feature>
<feature type="transmembrane region" description="Helical" evidence="8">
    <location>
        <begin position="567"/>
        <end position="593"/>
    </location>
</feature>
<evidence type="ECO:0000256" key="5">
    <source>
        <dbReference type="ARBA" id="ARBA00022692"/>
    </source>
</evidence>
<accession>A0A952FI99</accession>
<dbReference type="Proteomes" id="UP000700706">
    <property type="component" value="Unassembled WGS sequence"/>
</dbReference>
<dbReference type="PANTHER" id="PTHR30472:SF37">
    <property type="entry name" value="FE(3+) DICITRATE TRANSPORT SYSTEM PERMEASE PROTEIN FECD-RELATED"/>
    <property type="match status" value="1"/>
</dbReference>
<evidence type="ECO:0000313" key="10">
    <source>
        <dbReference type="Proteomes" id="UP000700706"/>
    </source>
</evidence>
<feature type="transmembrane region" description="Helical" evidence="8">
    <location>
        <begin position="94"/>
        <end position="117"/>
    </location>
</feature>
<proteinExistence type="inferred from homology"/>
<dbReference type="CDD" id="cd06550">
    <property type="entry name" value="TM_ABC_iron-siderophores_like"/>
    <property type="match status" value="1"/>
</dbReference>
<evidence type="ECO:0000256" key="4">
    <source>
        <dbReference type="ARBA" id="ARBA00022475"/>
    </source>
</evidence>
<feature type="transmembrane region" description="Helical" evidence="8">
    <location>
        <begin position="60"/>
        <end position="82"/>
    </location>
</feature>
<evidence type="ECO:0000313" key="9">
    <source>
        <dbReference type="EMBL" id="MBW8725193.1"/>
    </source>
</evidence>
<feature type="transmembrane region" description="Helical" evidence="8">
    <location>
        <begin position="605"/>
        <end position="626"/>
    </location>
</feature>
<gene>
    <name evidence="9" type="primary">fhuB</name>
    <name evidence="9" type="ORF">JF625_08585</name>
</gene>
<protein>
    <submittedName>
        <fullName evidence="9">Fe(3+)-hydroxamate ABC transporter permease FhuB</fullName>
    </submittedName>
</protein>
<feature type="transmembrane region" description="Helical" evidence="8">
    <location>
        <begin position="478"/>
        <end position="498"/>
    </location>
</feature>
<dbReference type="NCBIfam" id="NF007866">
    <property type="entry name" value="PRK10577.1-2"/>
    <property type="match status" value="1"/>
</dbReference>
<dbReference type="AlphaFoldDB" id="A0A952FI99"/>
<dbReference type="InterPro" id="IPR037294">
    <property type="entry name" value="ABC_BtuC-like"/>
</dbReference>
<organism evidence="9 10">
    <name type="scientific">Inquilinus limosus</name>
    <dbReference type="NCBI Taxonomy" id="171674"/>
    <lineage>
        <taxon>Bacteria</taxon>
        <taxon>Pseudomonadati</taxon>
        <taxon>Pseudomonadota</taxon>
        <taxon>Alphaproteobacteria</taxon>
        <taxon>Rhodospirillales</taxon>
        <taxon>Rhodospirillaceae</taxon>
        <taxon>Inquilinus</taxon>
    </lineage>
</organism>
<comment type="subcellular location">
    <subcellularLocation>
        <location evidence="1">Cell membrane</location>
        <topology evidence="1">Multi-pass membrane protein</topology>
    </subcellularLocation>
</comment>
<comment type="caution">
    <text evidence="9">The sequence shown here is derived from an EMBL/GenBank/DDBJ whole genome shotgun (WGS) entry which is preliminary data.</text>
</comment>
<dbReference type="GO" id="GO:0005886">
    <property type="term" value="C:plasma membrane"/>
    <property type="evidence" value="ECO:0007669"/>
    <property type="project" value="UniProtKB-SubCell"/>
</dbReference>
<feature type="transmembrane region" description="Helical" evidence="8">
    <location>
        <begin position="349"/>
        <end position="370"/>
    </location>
</feature>
<dbReference type="PANTHER" id="PTHR30472">
    <property type="entry name" value="FERRIC ENTEROBACTIN TRANSPORT SYSTEM PERMEASE PROTEIN"/>
    <property type="match status" value="1"/>
</dbReference>
<keyword evidence="5 8" id="KW-0812">Transmembrane</keyword>
<evidence type="ECO:0000256" key="6">
    <source>
        <dbReference type="ARBA" id="ARBA00022989"/>
    </source>
</evidence>
<dbReference type="GO" id="GO:0022857">
    <property type="term" value="F:transmembrane transporter activity"/>
    <property type="evidence" value="ECO:0007669"/>
    <property type="project" value="InterPro"/>
</dbReference>
<comment type="similarity">
    <text evidence="2">Belongs to the binding-protein-dependent transport system permease family. FecCD subfamily.</text>
</comment>
<evidence type="ECO:0000256" key="2">
    <source>
        <dbReference type="ARBA" id="ARBA00007935"/>
    </source>
</evidence>
<reference evidence="9" key="1">
    <citation type="submission" date="2020-06" db="EMBL/GenBank/DDBJ databases">
        <title>Stable isotope informed genome-resolved metagenomics uncovers potential trophic interactions in rhizosphere soil.</title>
        <authorList>
            <person name="Starr E.P."/>
            <person name="Shi S."/>
            <person name="Blazewicz S.J."/>
            <person name="Koch B.J."/>
            <person name="Probst A.J."/>
            <person name="Hungate B.A."/>
            <person name="Pett-Ridge J."/>
            <person name="Firestone M.K."/>
            <person name="Banfield J.F."/>
        </authorList>
    </citation>
    <scope>NUCLEOTIDE SEQUENCE</scope>
    <source>
        <strain evidence="9">YM_69_17</strain>
    </source>
</reference>
<dbReference type="Gene3D" id="1.10.3470.10">
    <property type="entry name" value="ABC transporter involved in vitamin B12 uptake, BtuC"/>
    <property type="match status" value="2"/>
</dbReference>
<feature type="transmembrane region" description="Helical" evidence="8">
    <location>
        <begin position="237"/>
        <end position="268"/>
    </location>
</feature>
<feature type="transmembrane region" description="Helical" evidence="8">
    <location>
        <begin position="123"/>
        <end position="140"/>
    </location>
</feature>
<feature type="transmembrane region" description="Helical" evidence="8">
    <location>
        <begin position="422"/>
        <end position="441"/>
    </location>
</feature>